<evidence type="ECO:0000313" key="2">
    <source>
        <dbReference type="Proteomes" id="UP000792457"/>
    </source>
</evidence>
<reference evidence="1" key="1">
    <citation type="submission" date="2013-04" db="EMBL/GenBank/DDBJ databases">
        <authorList>
            <person name="Qu J."/>
            <person name="Murali S.C."/>
            <person name="Bandaranaike D."/>
            <person name="Bellair M."/>
            <person name="Blankenburg K."/>
            <person name="Chao H."/>
            <person name="Dinh H."/>
            <person name="Doddapaneni H."/>
            <person name="Downs B."/>
            <person name="Dugan-Rocha S."/>
            <person name="Elkadiri S."/>
            <person name="Gnanaolivu R.D."/>
            <person name="Hernandez B."/>
            <person name="Javaid M."/>
            <person name="Jayaseelan J.C."/>
            <person name="Lee S."/>
            <person name="Li M."/>
            <person name="Ming W."/>
            <person name="Munidasa M."/>
            <person name="Muniz J."/>
            <person name="Nguyen L."/>
            <person name="Ongeri F."/>
            <person name="Osuji N."/>
            <person name="Pu L.-L."/>
            <person name="Puazo M."/>
            <person name="Qu C."/>
            <person name="Quiroz J."/>
            <person name="Raj R."/>
            <person name="Weissenberger G."/>
            <person name="Xin Y."/>
            <person name="Zou X."/>
            <person name="Han Y."/>
            <person name="Richards S."/>
            <person name="Worley K."/>
            <person name="Muzny D."/>
            <person name="Gibbs R."/>
        </authorList>
    </citation>
    <scope>NUCLEOTIDE SEQUENCE</scope>
    <source>
        <strain evidence="1">Sampled in the wild</strain>
    </source>
</reference>
<dbReference type="OrthoDB" id="21144at2759"/>
<sequence>MFDVERPADRAMKDVEAISEKLRRIPALDRLPKTLLHQVAMCGYYEDLEKGITRECFLLFLPNPIEGEKDLWKIASVYFSTVAIPF</sequence>
<accession>A0A8K0JV34</accession>
<reference evidence="1" key="2">
    <citation type="submission" date="2017-10" db="EMBL/GenBank/DDBJ databases">
        <title>Ladona fulva Genome sequencing and assembly.</title>
        <authorList>
            <person name="Murali S."/>
            <person name="Richards S."/>
            <person name="Bandaranaike D."/>
            <person name="Bellair M."/>
            <person name="Blankenburg K."/>
            <person name="Chao H."/>
            <person name="Dinh H."/>
            <person name="Doddapaneni H."/>
            <person name="Dugan-Rocha S."/>
            <person name="Elkadiri S."/>
            <person name="Gnanaolivu R."/>
            <person name="Hernandez B."/>
            <person name="Skinner E."/>
            <person name="Javaid M."/>
            <person name="Lee S."/>
            <person name="Li M."/>
            <person name="Ming W."/>
            <person name="Munidasa M."/>
            <person name="Muniz J."/>
            <person name="Nguyen L."/>
            <person name="Hughes D."/>
            <person name="Osuji N."/>
            <person name="Pu L.-L."/>
            <person name="Puazo M."/>
            <person name="Qu C."/>
            <person name="Quiroz J."/>
            <person name="Raj R."/>
            <person name="Weissenberger G."/>
            <person name="Xin Y."/>
            <person name="Zou X."/>
            <person name="Han Y."/>
            <person name="Worley K."/>
            <person name="Muzny D."/>
            <person name="Gibbs R."/>
        </authorList>
    </citation>
    <scope>NUCLEOTIDE SEQUENCE</scope>
    <source>
        <strain evidence="1">Sampled in the wild</strain>
    </source>
</reference>
<comment type="caution">
    <text evidence="1">The sequence shown here is derived from an EMBL/GenBank/DDBJ whole genome shotgun (WGS) entry which is preliminary data.</text>
</comment>
<proteinExistence type="predicted"/>
<protein>
    <submittedName>
        <fullName evidence="1">Uncharacterized protein</fullName>
    </submittedName>
</protein>
<dbReference type="AlphaFoldDB" id="A0A8K0JV34"/>
<gene>
    <name evidence="1" type="ORF">J437_LFUL008433</name>
</gene>
<keyword evidence="2" id="KW-1185">Reference proteome</keyword>
<organism evidence="1 2">
    <name type="scientific">Ladona fulva</name>
    <name type="common">Scarce chaser dragonfly</name>
    <name type="synonym">Libellula fulva</name>
    <dbReference type="NCBI Taxonomy" id="123851"/>
    <lineage>
        <taxon>Eukaryota</taxon>
        <taxon>Metazoa</taxon>
        <taxon>Ecdysozoa</taxon>
        <taxon>Arthropoda</taxon>
        <taxon>Hexapoda</taxon>
        <taxon>Insecta</taxon>
        <taxon>Pterygota</taxon>
        <taxon>Palaeoptera</taxon>
        <taxon>Odonata</taxon>
        <taxon>Epiprocta</taxon>
        <taxon>Anisoptera</taxon>
        <taxon>Libelluloidea</taxon>
        <taxon>Libellulidae</taxon>
        <taxon>Ladona</taxon>
    </lineage>
</organism>
<evidence type="ECO:0000313" key="1">
    <source>
        <dbReference type="EMBL" id="KAG8222435.1"/>
    </source>
</evidence>
<name>A0A8K0JV34_LADFU</name>
<dbReference type="Proteomes" id="UP000792457">
    <property type="component" value="Unassembled WGS sequence"/>
</dbReference>
<dbReference type="EMBL" id="KZ308133">
    <property type="protein sequence ID" value="KAG8222435.1"/>
    <property type="molecule type" value="Genomic_DNA"/>
</dbReference>